<reference evidence="4 5" key="1">
    <citation type="submission" date="2018-03" db="EMBL/GenBank/DDBJ databases">
        <title>Cross-interface Injection: A General Nanoliter Liquid Handling Method Applied to Single Cells Genome Amplification Automated Nanoliter Liquid Handling Applied to Single Cell Multiple Displacement Amplification.</title>
        <authorList>
            <person name="Yun J."/>
            <person name="Xu P."/>
            <person name="Xu J."/>
            <person name="Dai X."/>
            <person name="Wang Y."/>
            <person name="Zheng X."/>
            <person name="Cao C."/>
            <person name="Yi Q."/>
            <person name="Zhu Y."/>
            <person name="Wang L."/>
            <person name="Dong Z."/>
            <person name="Huang Y."/>
            <person name="Huang L."/>
            <person name="Du W."/>
        </authorList>
    </citation>
    <scope>NUCLEOTIDE SEQUENCE [LARGE SCALE GENOMIC DNA]</scope>
    <source>
        <strain evidence="4 5">A12-4</strain>
        <strain evidence="3">Z-D3-2</strain>
    </source>
</reference>
<evidence type="ECO:0000313" key="3">
    <source>
        <dbReference type="EMBL" id="PTB86158.1"/>
    </source>
</evidence>
<proteinExistence type="predicted"/>
<gene>
    <name evidence="4" type="ORF">C9927_00225</name>
    <name evidence="3" type="ORF">C9940_03540</name>
</gene>
<feature type="transmembrane region" description="Helical" evidence="1">
    <location>
        <begin position="97"/>
        <end position="126"/>
    </location>
</feature>
<dbReference type="SUPFAM" id="SSF47413">
    <property type="entry name" value="lambda repressor-like DNA-binding domains"/>
    <property type="match status" value="1"/>
</dbReference>
<dbReference type="GO" id="GO:0003677">
    <property type="term" value="F:DNA binding"/>
    <property type="evidence" value="ECO:0007669"/>
    <property type="project" value="InterPro"/>
</dbReference>
<organism evidence="4 5">
    <name type="scientific">Pseudidiomarina aestuarii</name>
    <dbReference type="NCBI Taxonomy" id="624146"/>
    <lineage>
        <taxon>Bacteria</taxon>
        <taxon>Pseudomonadati</taxon>
        <taxon>Pseudomonadota</taxon>
        <taxon>Gammaproteobacteria</taxon>
        <taxon>Alteromonadales</taxon>
        <taxon>Idiomarinaceae</taxon>
        <taxon>Pseudidiomarina</taxon>
    </lineage>
</organism>
<dbReference type="Pfam" id="PF01381">
    <property type="entry name" value="HTH_3"/>
    <property type="match status" value="1"/>
</dbReference>
<dbReference type="InterPro" id="IPR001387">
    <property type="entry name" value="Cro/C1-type_HTH"/>
</dbReference>
<dbReference type="PANTHER" id="PTHR34980">
    <property type="entry name" value="INNER MEMBRANE PROTEIN-RELATED-RELATED"/>
    <property type="match status" value="1"/>
</dbReference>
<dbReference type="GO" id="GO:0005886">
    <property type="term" value="C:plasma membrane"/>
    <property type="evidence" value="ECO:0007669"/>
    <property type="project" value="TreeGrafter"/>
</dbReference>
<evidence type="ECO:0000256" key="1">
    <source>
        <dbReference type="SAM" id="Phobius"/>
    </source>
</evidence>
<keyword evidence="1" id="KW-0812">Transmembrane</keyword>
<sequence length="173" mass="19355">MRLDGDKIKQLRIAKGWSQEQLSEASGLNLRTIQRLEKGGVAALESGRALAAVFEVELSALIVDAEQAARPATFREAIEHCFINYAEFYGTSRRSQYWWFFLFVLITVGVADLMNVVLASVVTLLLALPLLAVGTRRLRDGGHSPWWQLLLIVPFGQVVVLILYAMPTLEERP</sequence>
<feature type="domain" description="HTH cro/C1-type" evidence="2">
    <location>
        <begin position="8"/>
        <end position="61"/>
    </location>
</feature>
<evidence type="ECO:0000313" key="4">
    <source>
        <dbReference type="EMBL" id="PTB90425.1"/>
    </source>
</evidence>
<protein>
    <recommendedName>
        <fullName evidence="2">HTH cro/C1-type domain-containing protein</fullName>
    </recommendedName>
</protein>
<keyword evidence="1" id="KW-1133">Transmembrane helix</keyword>
<name>A0A2T4D9B7_9GAMM</name>
<dbReference type="Proteomes" id="UP000242087">
    <property type="component" value="Unassembled WGS sequence"/>
</dbReference>
<dbReference type="CDD" id="cd00093">
    <property type="entry name" value="HTH_XRE"/>
    <property type="match status" value="1"/>
</dbReference>
<dbReference type="InterPro" id="IPR008523">
    <property type="entry name" value="DUF805"/>
</dbReference>
<evidence type="ECO:0000313" key="5">
    <source>
        <dbReference type="Proteomes" id="UP000242087"/>
    </source>
</evidence>
<dbReference type="PANTHER" id="PTHR34980:SF2">
    <property type="entry name" value="INNER MEMBRANE PROTEIN YHAH-RELATED"/>
    <property type="match status" value="1"/>
</dbReference>
<evidence type="ECO:0000259" key="2">
    <source>
        <dbReference type="PROSITE" id="PS50943"/>
    </source>
</evidence>
<dbReference type="EMBL" id="PYVN01000034">
    <property type="protein sequence ID" value="PTB86158.1"/>
    <property type="molecule type" value="Genomic_DNA"/>
</dbReference>
<dbReference type="EMBL" id="PYVF01000002">
    <property type="protein sequence ID" value="PTB90425.1"/>
    <property type="molecule type" value="Genomic_DNA"/>
</dbReference>
<dbReference type="Pfam" id="PF05656">
    <property type="entry name" value="DUF805"/>
    <property type="match status" value="1"/>
</dbReference>
<feature type="transmembrane region" description="Helical" evidence="1">
    <location>
        <begin position="146"/>
        <end position="166"/>
    </location>
</feature>
<dbReference type="Gene3D" id="1.10.260.40">
    <property type="entry name" value="lambda repressor-like DNA-binding domains"/>
    <property type="match status" value="1"/>
</dbReference>
<keyword evidence="1" id="KW-0472">Membrane</keyword>
<dbReference type="AlphaFoldDB" id="A0A2T4D9B7"/>
<accession>A0A2T4D9B7</accession>
<comment type="caution">
    <text evidence="4">The sequence shown here is derived from an EMBL/GenBank/DDBJ whole genome shotgun (WGS) entry which is preliminary data.</text>
</comment>
<dbReference type="InterPro" id="IPR010982">
    <property type="entry name" value="Lambda_DNA-bd_dom_sf"/>
</dbReference>
<dbReference type="SMART" id="SM00530">
    <property type="entry name" value="HTH_XRE"/>
    <property type="match status" value="1"/>
</dbReference>
<dbReference type="PROSITE" id="PS50943">
    <property type="entry name" value="HTH_CROC1"/>
    <property type="match status" value="1"/>
</dbReference>